<dbReference type="PROSITE" id="PS51257">
    <property type="entry name" value="PROKAR_LIPOPROTEIN"/>
    <property type="match status" value="1"/>
</dbReference>
<reference evidence="1 2" key="1">
    <citation type="submission" date="2019-10" db="EMBL/GenBank/DDBJ databases">
        <title>Gracilibacillus sp. nov. isolated from rice seeds.</title>
        <authorList>
            <person name="He S."/>
        </authorList>
    </citation>
    <scope>NUCLEOTIDE SEQUENCE [LARGE SCALE GENOMIC DNA]</scope>
    <source>
        <strain evidence="1 2">TD8</strain>
    </source>
</reference>
<dbReference type="OrthoDB" id="2168541at2"/>
<dbReference type="AlphaFoldDB" id="A0A7C8GUC4"/>
<organism evidence="1 2">
    <name type="scientific">Gracilibacillus oryzae</name>
    <dbReference type="NCBI Taxonomy" id="1672701"/>
    <lineage>
        <taxon>Bacteria</taxon>
        <taxon>Bacillati</taxon>
        <taxon>Bacillota</taxon>
        <taxon>Bacilli</taxon>
        <taxon>Bacillales</taxon>
        <taxon>Bacillaceae</taxon>
        <taxon>Gracilibacillus</taxon>
    </lineage>
</organism>
<name>A0A7C8GUC4_9BACI</name>
<evidence type="ECO:0000313" key="2">
    <source>
        <dbReference type="Proteomes" id="UP000480246"/>
    </source>
</evidence>
<gene>
    <name evidence="1" type="ORF">F9U64_06260</name>
</gene>
<accession>A0A7C8GUC4</accession>
<keyword evidence="2" id="KW-1185">Reference proteome</keyword>
<comment type="caution">
    <text evidence="1">The sequence shown here is derived from an EMBL/GenBank/DDBJ whole genome shotgun (WGS) entry which is preliminary data.</text>
</comment>
<protein>
    <submittedName>
        <fullName evidence="1">Uncharacterized protein</fullName>
    </submittedName>
</protein>
<proteinExistence type="predicted"/>
<sequence length="111" mass="12717">MKQRIILLCLLIAGLTACDEGQIDGQKYTEESKQALTADQFQEYHILNQTIDLQNLTQIIVEDNASKRVILFETELGEEIYKSIYIKETSRLKIIHLGEKGLIFNETIMKG</sequence>
<evidence type="ECO:0000313" key="1">
    <source>
        <dbReference type="EMBL" id="KAB8138142.1"/>
    </source>
</evidence>
<dbReference type="RefSeq" id="WP_153402140.1">
    <property type="nucleotide sequence ID" value="NZ_ML762426.1"/>
</dbReference>
<dbReference type="Proteomes" id="UP000480246">
    <property type="component" value="Unassembled WGS sequence"/>
</dbReference>
<dbReference type="EMBL" id="WEID01000027">
    <property type="protein sequence ID" value="KAB8138142.1"/>
    <property type="molecule type" value="Genomic_DNA"/>
</dbReference>